<dbReference type="GO" id="GO:0003677">
    <property type="term" value="F:DNA binding"/>
    <property type="evidence" value="ECO:0007669"/>
    <property type="project" value="InterPro"/>
</dbReference>
<dbReference type="SUPFAM" id="SSF47413">
    <property type="entry name" value="lambda repressor-like DNA-binding domains"/>
    <property type="match status" value="1"/>
</dbReference>
<proteinExistence type="predicted"/>
<dbReference type="OrthoDB" id="3034420at2"/>
<dbReference type="Proteomes" id="UP000286100">
    <property type="component" value="Unassembled WGS sequence"/>
</dbReference>
<accession>A0A418WP49</accession>
<gene>
    <name evidence="2" type="ORF">D3876_01040</name>
</gene>
<dbReference type="PROSITE" id="PS50943">
    <property type="entry name" value="HTH_CROC1"/>
    <property type="match status" value="1"/>
</dbReference>
<reference evidence="2 3" key="1">
    <citation type="submission" date="2018-09" db="EMBL/GenBank/DDBJ databases">
        <authorList>
            <person name="Zhu H."/>
        </authorList>
    </citation>
    <scope>NUCLEOTIDE SEQUENCE [LARGE SCALE GENOMIC DNA]</scope>
    <source>
        <strain evidence="2 3">K2R01-6</strain>
    </source>
</reference>
<dbReference type="RefSeq" id="WP_119759283.1">
    <property type="nucleotide sequence ID" value="NZ_QYUM01000002.1"/>
</dbReference>
<dbReference type="Pfam" id="PF01381">
    <property type="entry name" value="HTH_3"/>
    <property type="match status" value="1"/>
</dbReference>
<sequence length="123" mass="13374">MNIATEIGARLRQEREKRGISQADFGKIGGVSRGSQIAYENDQTSPTVTYLAALDAGGIDVWFVLTGQSAAPANLSEEVVAMLRQYDSLDEIDRAAVRRIVEALQLRGSPHENVAEESVRRSG</sequence>
<feature type="domain" description="HTH cro/C1-type" evidence="1">
    <location>
        <begin position="11"/>
        <end position="54"/>
    </location>
</feature>
<dbReference type="AlphaFoldDB" id="A0A418WP49"/>
<dbReference type="InterPro" id="IPR001387">
    <property type="entry name" value="Cro/C1-type_HTH"/>
</dbReference>
<name>A0A418WP49_9SPHN</name>
<keyword evidence="3" id="KW-1185">Reference proteome</keyword>
<dbReference type="Gene3D" id="1.10.260.40">
    <property type="entry name" value="lambda repressor-like DNA-binding domains"/>
    <property type="match status" value="1"/>
</dbReference>
<dbReference type="InterPro" id="IPR010982">
    <property type="entry name" value="Lambda_DNA-bd_dom_sf"/>
</dbReference>
<evidence type="ECO:0000313" key="2">
    <source>
        <dbReference type="EMBL" id="RJF93003.1"/>
    </source>
</evidence>
<evidence type="ECO:0000313" key="3">
    <source>
        <dbReference type="Proteomes" id="UP000286100"/>
    </source>
</evidence>
<dbReference type="SMART" id="SM00530">
    <property type="entry name" value="HTH_XRE"/>
    <property type="match status" value="1"/>
</dbReference>
<dbReference type="EMBL" id="QYUM01000002">
    <property type="protein sequence ID" value="RJF93003.1"/>
    <property type="molecule type" value="Genomic_DNA"/>
</dbReference>
<dbReference type="CDD" id="cd00093">
    <property type="entry name" value="HTH_XRE"/>
    <property type="match status" value="1"/>
</dbReference>
<protein>
    <submittedName>
        <fullName evidence="2">XRE family transcriptional regulator</fullName>
    </submittedName>
</protein>
<comment type="caution">
    <text evidence="2">The sequence shown here is derived from an EMBL/GenBank/DDBJ whole genome shotgun (WGS) entry which is preliminary data.</text>
</comment>
<evidence type="ECO:0000259" key="1">
    <source>
        <dbReference type="PROSITE" id="PS50943"/>
    </source>
</evidence>
<organism evidence="2 3">
    <name type="scientific">Sphingomonas cavernae</name>
    <dbReference type="NCBI Taxonomy" id="2320861"/>
    <lineage>
        <taxon>Bacteria</taxon>
        <taxon>Pseudomonadati</taxon>
        <taxon>Pseudomonadota</taxon>
        <taxon>Alphaproteobacteria</taxon>
        <taxon>Sphingomonadales</taxon>
        <taxon>Sphingomonadaceae</taxon>
        <taxon>Sphingomonas</taxon>
    </lineage>
</organism>